<dbReference type="GO" id="GO:0140359">
    <property type="term" value="F:ABC-type transporter activity"/>
    <property type="evidence" value="ECO:0007669"/>
    <property type="project" value="InterPro"/>
</dbReference>
<dbReference type="InterPro" id="IPR039421">
    <property type="entry name" value="Type_1_exporter"/>
</dbReference>
<dbReference type="PROSITE" id="PS00211">
    <property type="entry name" value="ABC_TRANSPORTER_1"/>
    <property type="match status" value="1"/>
</dbReference>
<dbReference type="EMBL" id="CP013140">
    <property type="protein sequence ID" value="ALN57910.1"/>
    <property type="molecule type" value="Genomic_DNA"/>
</dbReference>
<evidence type="ECO:0000256" key="1">
    <source>
        <dbReference type="ARBA" id="ARBA00004651"/>
    </source>
</evidence>
<evidence type="ECO:0000256" key="2">
    <source>
        <dbReference type="ARBA" id="ARBA00022692"/>
    </source>
</evidence>
<dbReference type="PANTHER" id="PTHR24221">
    <property type="entry name" value="ATP-BINDING CASSETTE SUB-FAMILY B"/>
    <property type="match status" value="1"/>
</dbReference>
<evidence type="ECO:0000256" key="3">
    <source>
        <dbReference type="ARBA" id="ARBA00022741"/>
    </source>
</evidence>
<protein>
    <submittedName>
        <fullName evidence="7">ABC transporter ATP-binding protein yojI</fullName>
    </submittedName>
</protein>
<sequence>MSLIRLLFRSHRAFIALAMSLSLVSAAIGVAMIGYVDRLLAQVGDARGLAGFAALLVALFVFGSAAQLAMSTLGHKVVYRLRQTMVKRVLDTDVERLEAVGLARILATLNGDINTITLAFASLPSVVYGLTLTFGGFAYLAWLSLPLFAACALMIAVAVGCSALLMARTRREARLARDMEDHLYRHYQAVVEGRKELALNRDRARSVYEHEFEPDARRSRDHEIRTDIYNGLNQNWINTILLATIGLVFFLVGYLGWASPGTAATFAFALMFLRTPMAGMVGSVPSLIAGSVALAKVDSLQLAPHREGFGDDEATLPADWSRLQLRGAAYRYAAATPEEAGFGVGPIDLSLRRGELLFVIGGNGSGKSTLMRVLSGLYRPQQGALWLDDTEIDAARTPALRRLFATVFSDFHLFNRVLGPDGADFGDERAQALLARLELAHKVSVGDGVLSDTRLSQGQRKRLALLLAWAEQRPILLLDEWAADQDPAFRRFFYEHLLPELRAAGKTIVAVSHDDRYFHLADRVLKLDGGQLAEYDGDHATGGRMAHALAQALG</sequence>
<dbReference type="NCBIfam" id="NF007813">
    <property type="entry name" value="PRK10522.1"/>
    <property type="match status" value="1"/>
</dbReference>
<dbReference type="CDD" id="cd07346">
    <property type="entry name" value="ABC_6TM_exporters"/>
    <property type="match status" value="1"/>
</dbReference>
<dbReference type="InterPro" id="IPR005898">
    <property type="entry name" value="Cyc_pep_transpt_SyrD/YojI"/>
</dbReference>
<evidence type="ECO:0000313" key="7">
    <source>
        <dbReference type="EMBL" id="ALN57910.1"/>
    </source>
</evidence>
<keyword evidence="3" id="KW-0547">Nucleotide-binding</keyword>
<dbReference type="Proteomes" id="UP000061569">
    <property type="component" value="Chromosome"/>
</dbReference>
<dbReference type="NCBIfam" id="TIGR01194">
    <property type="entry name" value="cyc_pep_trnsptr"/>
    <property type="match status" value="1"/>
</dbReference>
<dbReference type="SUPFAM" id="SSF52540">
    <property type="entry name" value="P-loop containing nucleoside triphosphate hydrolases"/>
    <property type="match status" value="1"/>
</dbReference>
<dbReference type="SMART" id="SM00382">
    <property type="entry name" value="AAA"/>
    <property type="match status" value="1"/>
</dbReference>
<dbReference type="SUPFAM" id="SSF90123">
    <property type="entry name" value="ABC transporter transmembrane region"/>
    <property type="match status" value="1"/>
</dbReference>
<dbReference type="GO" id="GO:0034040">
    <property type="term" value="F:ATPase-coupled lipid transmembrane transporter activity"/>
    <property type="evidence" value="ECO:0007669"/>
    <property type="project" value="TreeGrafter"/>
</dbReference>
<dbReference type="PATRIC" id="fig|69.6.peg.2521"/>
<dbReference type="Pfam" id="PF00664">
    <property type="entry name" value="ABC_membrane"/>
    <property type="match status" value="1"/>
</dbReference>
<dbReference type="Pfam" id="PF00005">
    <property type="entry name" value="ABC_tran"/>
    <property type="match status" value="1"/>
</dbReference>
<dbReference type="PANTHER" id="PTHR24221:SF233">
    <property type="entry name" value="ATP-BINDING_PERMEASE FUSION ABC TRANSPORTER-RELATED"/>
    <property type="match status" value="1"/>
</dbReference>
<dbReference type="InterPro" id="IPR017871">
    <property type="entry name" value="ABC_transporter-like_CS"/>
</dbReference>
<dbReference type="InterPro" id="IPR011527">
    <property type="entry name" value="ABC1_TM_dom"/>
</dbReference>
<comment type="subcellular location">
    <subcellularLocation>
        <location evidence="1">Cell membrane</location>
        <topology evidence="1">Multi-pass membrane protein</topology>
    </subcellularLocation>
</comment>
<name>A0A0S2DGW4_LYSEN</name>
<dbReference type="Gene3D" id="1.20.1560.10">
    <property type="entry name" value="ABC transporter type 1, transmembrane domain"/>
    <property type="match status" value="1"/>
</dbReference>
<keyword evidence="5" id="KW-1133">Transmembrane helix</keyword>
<dbReference type="InterPro" id="IPR036640">
    <property type="entry name" value="ABC1_TM_sf"/>
</dbReference>
<evidence type="ECO:0000256" key="4">
    <source>
        <dbReference type="ARBA" id="ARBA00022840"/>
    </source>
</evidence>
<dbReference type="OrthoDB" id="9760776at2"/>
<organism evidence="7 8">
    <name type="scientific">Lysobacter enzymogenes</name>
    <dbReference type="NCBI Taxonomy" id="69"/>
    <lineage>
        <taxon>Bacteria</taxon>
        <taxon>Pseudomonadati</taxon>
        <taxon>Pseudomonadota</taxon>
        <taxon>Gammaproteobacteria</taxon>
        <taxon>Lysobacterales</taxon>
        <taxon>Lysobacteraceae</taxon>
        <taxon>Lysobacter</taxon>
    </lineage>
</organism>
<evidence type="ECO:0000256" key="5">
    <source>
        <dbReference type="ARBA" id="ARBA00022989"/>
    </source>
</evidence>
<gene>
    <name evidence="7" type="primary">yojl</name>
    <name evidence="7" type="ORF">GLE_2561</name>
</gene>
<dbReference type="KEGG" id="lez:GLE_2561"/>
<accession>A0A0S2DGW4</accession>
<keyword evidence="2" id="KW-0812">Transmembrane</keyword>
<dbReference type="STRING" id="69.GLE_2561"/>
<dbReference type="AlphaFoldDB" id="A0A0S2DGW4"/>
<evidence type="ECO:0000256" key="6">
    <source>
        <dbReference type="ARBA" id="ARBA00023136"/>
    </source>
</evidence>
<dbReference type="InterPro" id="IPR027417">
    <property type="entry name" value="P-loop_NTPase"/>
</dbReference>
<dbReference type="PROSITE" id="PS50893">
    <property type="entry name" value="ABC_TRANSPORTER_2"/>
    <property type="match status" value="1"/>
</dbReference>
<dbReference type="Gene3D" id="3.40.50.300">
    <property type="entry name" value="P-loop containing nucleotide triphosphate hydrolases"/>
    <property type="match status" value="1"/>
</dbReference>
<dbReference type="GO" id="GO:0005886">
    <property type="term" value="C:plasma membrane"/>
    <property type="evidence" value="ECO:0007669"/>
    <property type="project" value="UniProtKB-SubCell"/>
</dbReference>
<dbReference type="GO" id="GO:1904680">
    <property type="term" value="F:peptide transmembrane transporter activity"/>
    <property type="evidence" value="ECO:0007669"/>
    <property type="project" value="InterPro"/>
</dbReference>
<reference evidence="7 8" key="1">
    <citation type="submission" date="2015-11" db="EMBL/GenBank/DDBJ databases">
        <title>Genome sequences of Lysobacter enzymogenes strain C3 and Lysobacter antibioticus ATCC 29479.</title>
        <authorList>
            <person name="Kobayashi D.Y."/>
        </authorList>
    </citation>
    <scope>NUCLEOTIDE SEQUENCE [LARGE SCALE GENOMIC DNA]</scope>
    <source>
        <strain evidence="7 8">C3</strain>
    </source>
</reference>
<keyword evidence="6" id="KW-0472">Membrane</keyword>
<evidence type="ECO:0000313" key="8">
    <source>
        <dbReference type="Proteomes" id="UP000061569"/>
    </source>
</evidence>
<proteinExistence type="predicted"/>
<dbReference type="PROSITE" id="PS50929">
    <property type="entry name" value="ABC_TM1F"/>
    <property type="match status" value="1"/>
</dbReference>
<dbReference type="GO" id="GO:0005524">
    <property type="term" value="F:ATP binding"/>
    <property type="evidence" value="ECO:0007669"/>
    <property type="project" value="UniProtKB-KW"/>
</dbReference>
<keyword evidence="4 7" id="KW-0067">ATP-binding</keyword>
<dbReference type="InterPro" id="IPR003593">
    <property type="entry name" value="AAA+_ATPase"/>
</dbReference>
<dbReference type="InterPro" id="IPR003439">
    <property type="entry name" value="ABC_transporter-like_ATP-bd"/>
</dbReference>
<dbReference type="GO" id="GO:0016887">
    <property type="term" value="F:ATP hydrolysis activity"/>
    <property type="evidence" value="ECO:0007669"/>
    <property type="project" value="InterPro"/>
</dbReference>
<dbReference type="GO" id="GO:0015833">
    <property type="term" value="P:peptide transport"/>
    <property type="evidence" value="ECO:0007669"/>
    <property type="project" value="InterPro"/>
</dbReference>